<dbReference type="AlphaFoldDB" id="A6KF86"/>
<proteinExistence type="predicted"/>
<gene>
    <name evidence="1" type="ORF">rCG_35634</name>
</gene>
<protein>
    <submittedName>
        <fullName evidence="1">RCG35634</fullName>
    </submittedName>
</protein>
<dbReference type="EMBL" id="CH474043">
    <property type="protein sequence ID" value="EDL90938.1"/>
    <property type="molecule type" value="Genomic_DNA"/>
</dbReference>
<evidence type="ECO:0000313" key="2">
    <source>
        <dbReference type="Proteomes" id="UP000234681"/>
    </source>
</evidence>
<name>A6KF86_RAT</name>
<sequence>MSNSQPLQHHACLDADMFPAMTIMDRKPQNQDSDTETTTHRTCYAAQGNLEILILLPASPSARIIGTCSVPGLCSARIEHRVLCAPDTINN</sequence>
<organism evidence="1 2">
    <name type="scientific">Rattus norvegicus</name>
    <name type="common">Rat</name>
    <dbReference type="NCBI Taxonomy" id="10116"/>
    <lineage>
        <taxon>Eukaryota</taxon>
        <taxon>Metazoa</taxon>
        <taxon>Chordata</taxon>
        <taxon>Craniata</taxon>
        <taxon>Vertebrata</taxon>
        <taxon>Euteleostomi</taxon>
        <taxon>Mammalia</taxon>
        <taxon>Eutheria</taxon>
        <taxon>Euarchontoglires</taxon>
        <taxon>Glires</taxon>
        <taxon>Rodentia</taxon>
        <taxon>Myomorpha</taxon>
        <taxon>Muroidea</taxon>
        <taxon>Muridae</taxon>
        <taxon>Murinae</taxon>
        <taxon>Rattus</taxon>
    </lineage>
</organism>
<evidence type="ECO:0000313" key="1">
    <source>
        <dbReference type="EMBL" id="EDL90938.1"/>
    </source>
</evidence>
<accession>A6KF86</accession>
<dbReference type="Proteomes" id="UP000234681">
    <property type="component" value="Chromosome 9"/>
</dbReference>
<reference evidence="2" key="1">
    <citation type="submission" date="2005-09" db="EMBL/GenBank/DDBJ databases">
        <authorList>
            <person name="Mural R.J."/>
            <person name="Li P.W."/>
            <person name="Adams M.D."/>
            <person name="Amanatides P.G."/>
            <person name="Baden-Tillson H."/>
            <person name="Barnstead M."/>
            <person name="Chin S.H."/>
            <person name="Dew I."/>
            <person name="Evans C.A."/>
            <person name="Ferriera S."/>
            <person name="Flanigan M."/>
            <person name="Fosler C."/>
            <person name="Glodek A."/>
            <person name="Gu Z."/>
            <person name="Holt R.A."/>
            <person name="Jennings D."/>
            <person name="Kraft C.L."/>
            <person name="Lu F."/>
            <person name="Nguyen T."/>
            <person name="Nusskern D.R."/>
            <person name="Pfannkoch C.M."/>
            <person name="Sitter C."/>
            <person name="Sutton G.G."/>
            <person name="Venter J.C."/>
            <person name="Wang Z."/>
            <person name="Woodage T."/>
            <person name="Zheng X.H."/>
            <person name="Zhong F."/>
        </authorList>
    </citation>
    <scope>NUCLEOTIDE SEQUENCE [LARGE SCALE GENOMIC DNA]</scope>
    <source>
        <strain>BN</strain>
        <strain evidence="2">Sprague-Dawley</strain>
    </source>
</reference>